<dbReference type="InterPro" id="IPR051836">
    <property type="entry name" value="Kremen_rcpt"/>
</dbReference>
<comment type="subcellular location">
    <subcellularLocation>
        <location evidence="1">Membrane</location>
        <topology evidence="1">Single-pass membrane protein</topology>
    </subcellularLocation>
</comment>
<keyword evidence="4" id="KW-1133">Transmembrane helix</keyword>
<dbReference type="OrthoDB" id="10070993at2759"/>
<proteinExistence type="predicted"/>
<sequence length="152" mass="16611">ISFIGIISVILSLELVADILCQHTIHSQLSTKRIRRSSPAECNDACSGFYLGCFDDRGQTCDEGGHNSPIPGPRDLPLFASLRDTSLTIESCLQMCRELDYKYASVQAGRYCHCGDKFGRYGRSKSTVCDRPCTGNGTQICGGSWANSIFTV</sequence>
<dbReference type="AlphaFoldDB" id="A0A8J1Y4E4"/>
<dbReference type="GO" id="GO:0005886">
    <property type="term" value="C:plasma membrane"/>
    <property type="evidence" value="ECO:0007669"/>
    <property type="project" value="TreeGrafter"/>
</dbReference>
<dbReference type="EMBL" id="CAIIXF020000007">
    <property type="protein sequence ID" value="CAH1788911.1"/>
    <property type="molecule type" value="Genomic_DNA"/>
</dbReference>
<feature type="non-terminal residue" evidence="7">
    <location>
        <position position="1"/>
    </location>
</feature>
<evidence type="ECO:0000313" key="8">
    <source>
        <dbReference type="Proteomes" id="UP000749559"/>
    </source>
</evidence>
<dbReference type="Proteomes" id="UP000749559">
    <property type="component" value="Unassembled WGS sequence"/>
</dbReference>
<name>A0A8J1Y4E4_OWEFU</name>
<dbReference type="PANTHER" id="PTHR24269:SF16">
    <property type="entry name" value="PROTEIN SLG1"/>
    <property type="match status" value="1"/>
</dbReference>
<keyword evidence="3" id="KW-0732">Signal</keyword>
<dbReference type="Pfam" id="PF01822">
    <property type="entry name" value="WSC"/>
    <property type="match status" value="1"/>
</dbReference>
<evidence type="ECO:0000256" key="6">
    <source>
        <dbReference type="ARBA" id="ARBA00023180"/>
    </source>
</evidence>
<evidence type="ECO:0000256" key="4">
    <source>
        <dbReference type="ARBA" id="ARBA00022989"/>
    </source>
</evidence>
<comment type="caution">
    <text evidence="7">The sequence shown here is derived from an EMBL/GenBank/DDBJ whole genome shotgun (WGS) entry which is preliminary data.</text>
</comment>
<dbReference type="InterPro" id="IPR002889">
    <property type="entry name" value="WSC_carb-bd"/>
</dbReference>
<keyword evidence="6" id="KW-0325">Glycoprotein</keyword>
<gene>
    <name evidence="7" type="ORF">OFUS_LOCUS14359</name>
</gene>
<dbReference type="PANTHER" id="PTHR24269">
    <property type="entry name" value="KREMEN PROTEIN"/>
    <property type="match status" value="1"/>
</dbReference>
<keyword evidence="5" id="KW-0472">Membrane</keyword>
<keyword evidence="2" id="KW-0812">Transmembrane</keyword>
<organism evidence="7 8">
    <name type="scientific">Owenia fusiformis</name>
    <name type="common">Polychaete worm</name>
    <dbReference type="NCBI Taxonomy" id="6347"/>
    <lineage>
        <taxon>Eukaryota</taxon>
        <taxon>Metazoa</taxon>
        <taxon>Spiralia</taxon>
        <taxon>Lophotrochozoa</taxon>
        <taxon>Annelida</taxon>
        <taxon>Polychaeta</taxon>
        <taxon>Sedentaria</taxon>
        <taxon>Canalipalpata</taxon>
        <taxon>Sabellida</taxon>
        <taxon>Oweniida</taxon>
        <taxon>Oweniidae</taxon>
        <taxon>Owenia</taxon>
    </lineage>
</organism>
<evidence type="ECO:0000256" key="1">
    <source>
        <dbReference type="ARBA" id="ARBA00004167"/>
    </source>
</evidence>
<dbReference type="PROSITE" id="PS51212">
    <property type="entry name" value="WSC"/>
    <property type="match status" value="1"/>
</dbReference>
<evidence type="ECO:0000313" key="7">
    <source>
        <dbReference type="EMBL" id="CAH1788911.1"/>
    </source>
</evidence>
<evidence type="ECO:0000256" key="3">
    <source>
        <dbReference type="ARBA" id="ARBA00022729"/>
    </source>
</evidence>
<dbReference type="SMART" id="SM00321">
    <property type="entry name" value="WSC"/>
    <property type="match status" value="1"/>
</dbReference>
<reference evidence="7" key="1">
    <citation type="submission" date="2022-03" db="EMBL/GenBank/DDBJ databases">
        <authorList>
            <person name="Martin C."/>
        </authorList>
    </citation>
    <scope>NUCLEOTIDE SEQUENCE</scope>
</reference>
<accession>A0A8J1Y4E4</accession>
<keyword evidence="8" id="KW-1185">Reference proteome</keyword>
<evidence type="ECO:0000256" key="2">
    <source>
        <dbReference type="ARBA" id="ARBA00022692"/>
    </source>
</evidence>
<protein>
    <submittedName>
        <fullName evidence="7">Uncharacterized protein</fullName>
    </submittedName>
</protein>
<evidence type="ECO:0000256" key="5">
    <source>
        <dbReference type="ARBA" id="ARBA00023136"/>
    </source>
</evidence>